<dbReference type="HOGENOM" id="CLU_032075_5_1_1"/>
<evidence type="ECO:0000256" key="8">
    <source>
        <dbReference type="ARBA" id="ARBA00022989"/>
    </source>
</evidence>
<dbReference type="OMA" id="AYYSARC"/>
<dbReference type="Proteomes" id="UP000014760">
    <property type="component" value="Unassembled WGS sequence"/>
</dbReference>
<sequence>PPQQKWIFHETEAPYRTWSKNRMKMDFWASFNVSMLYTEDADIIHSRFAFQCEKNPEYKPQVPPNLTYISNKTGVALWIVSNCKSTSGRGSYVNEMQKYIDIDIYGGCGKGEVCGRYGDLLIDCVKQFIGTYKFYLAFENSFCENYYTEKLTKTIGVDTIPVVMGLTNYTSILTPGTFIDVRDFQSVKAMTDYMNYLDKNDTAFNEIIERKRATNCIESYPNKYYCRLCHYLHQNK</sequence>
<keyword evidence="8" id="KW-1133">Transmembrane helix</keyword>
<evidence type="ECO:0000313" key="16">
    <source>
        <dbReference type="Proteomes" id="UP000014760"/>
    </source>
</evidence>
<keyword evidence="4 12" id="KW-0328">Glycosyltransferase</keyword>
<evidence type="ECO:0000256" key="11">
    <source>
        <dbReference type="ARBA" id="ARBA00023180"/>
    </source>
</evidence>
<dbReference type="EMBL" id="AMQN01005517">
    <property type="status" value="NOT_ANNOTATED_CDS"/>
    <property type="molecule type" value="Genomic_DNA"/>
</dbReference>
<organism evidence="14">
    <name type="scientific">Capitella teleta</name>
    <name type="common">Polychaete worm</name>
    <dbReference type="NCBI Taxonomy" id="283909"/>
    <lineage>
        <taxon>Eukaryota</taxon>
        <taxon>Metazoa</taxon>
        <taxon>Spiralia</taxon>
        <taxon>Lophotrochozoa</taxon>
        <taxon>Annelida</taxon>
        <taxon>Polychaeta</taxon>
        <taxon>Sedentaria</taxon>
        <taxon>Scolecida</taxon>
        <taxon>Capitellidae</taxon>
        <taxon>Capitella</taxon>
    </lineage>
</organism>
<reference evidence="14 16" key="2">
    <citation type="journal article" date="2013" name="Nature">
        <title>Insights into bilaterian evolution from three spiralian genomes.</title>
        <authorList>
            <person name="Simakov O."/>
            <person name="Marletaz F."/>
            <person name="Cho S.J."/>
            <person name="Edsinger-Gonzales E."/>
            <person name="Havlak P."/>
            <person name="Hellsten U."/>
            <person name="Kuo D.H."/>
            <person name="Larsson T."/>
            <person name="Lv J."/>
            <person name="Arendt D."/>
            <person name="Savage R."/>
            <person name="Osoegawa K."/>
            <person name="de Jong P."/>
            <person name="Grimwood J."/>
            <person name="Chapman J.A."/>
            <person name="Shapiro H."/>
            <person name="Aerts A."/>
            <person name="Otillar R.P."/>
            <person name="Terry A.Y."/>
            <person name="Boore J.L."/>
            <person name="Grigoriev I.V."/>
            <person name="Lindberg D.R."/>
            <person name="Seaver E.C."/>
            <person name="Weisblat D.A."/>
            <person name="Putnam N.H."/>
            <person name="Rokhsar D.S."/>
        </authorList>
    </citation>
    <scope>NUCLEOTIDE SEQUENCE</scope>
    <source>
        <strain evidence="14 16">I ESC-2004</strain>
    </source>
</reference>
<evidence type="ECO:0000256" key="2">
    <source>
        <dbReference type="ARBA" id="ARBA00004922"/>
    </source>
</evidence>
<comment type="pathway">
    <text evidence="2">Protein modification; protein glycosylation.</text>
</comment>
<evidence type="ECO:0000259" key="13">
    <source>
        <dbReference type="Pfam" id="PF00852"/>
    </source>
</evidence>
<dbReference type="PANTHER" id="PTHR48438:SF1">
    <property type="entry name" value="ALPHA-(1,3)-FUCOSYLTRANSFERASE C-RELATED"/>
    <property type="match status" value="1"/>
</dbReference>
<keyword evidence="6 12" id="KW-0812">Transmembrane</keyword>
<name>R7V0G4_CAPTE</name>
<evidence type="ECO:0000256" key="10">
    <source>
        <dbReference type="ARBA" id="ARBA00023136"/>
    </source>
</evidence>
<dbReference type="EMBL" id="KB296213">
    <property type="protein sequence ID" value="ELU12034.1"/>
    <property type="molecule type" value="Genomic_DNA"/>
</dbReference>
<proteinExistence type="inferred from homology"/>
<dbReference type="FunFam" id="3.40.50.11660:FF:000002">
    <property type="entry name" value="Alpha-(1,3)-fucosyltransferase"/>
    <property type="match status" value="1"/>
</dbReference>
<evidence type="ECO:0000256" key="3">
    <source>
        <dbReference type="ARBA" id="ARBA00008919"/>
    </source>
</evidence>
<keyword evidence="9 12" id="KW-0333">Golgi apparatus</keyword>
<dbReference type="EC" id="2.4.1.-" evidence="12"/>
<evidence type="ECO:0000313" key="14">
    <source>
        <dbReference type="EMBL" id="ELU12034.1"/>
    </source>
</evidence>
<keyword evidence="5 12" id="KW-0808">Transferase</keyword>
<reference evidence="16" key="1">
    <citation type="submission" date="2012-12" db="EMBL/GenBank/DDBJ databases">
        <authorList>
            <person name="Hellsten U."/>
            <person name="Grimwood J."/>
            <person name="Chapman J.A."/>
            <person name="Shapiro H."/>
            <person name="Aerts A."/>
            <person name="Otillar R.P."/>
            <person name="Terry A.Y."/>
            <person name="Boore J.L."/>
            <person name="Simakov O."/>
            <person name="Marletaz F."/>
            <person name="Cho S.-J."/>
            <person name="Edsinger-Gonzales E."/>
            <person name="Havlak P."/>
            <person name="Kuo D.-H."/>
            <person name="Larsson T."/>
            <person name="Lv J."/>
            <person name="Arendt D."/>
            <person name="Savage R."/>
            <person name="Osoegawa K."/>
            <person name="de Jong P."/>
            <person name="Lindberg D.R."/>
            <person name="Seaver E.C."/>
            <person name="Weisblat D.A."/>
            <person name="Putnam N.H."/>
            <person name="Grigoriev I.V."/>
            <person name="Rokhsar D.S."/>
        </authorList>
    </citation>
    <scope>NUCLEOTIDE SEQUENCE</scope>
    <source>
        <strain evidence="16">I ESC-2004</strain>
    </source>
</reference>
<dbReference type="PANTHER" id="PTHR48438">
    <property type="entry name" value="ALPHA-(1,3)-FUCOSYLTRANSFERASE C-RELATED"/>
    <property type="match status" value="1"/>
</dbReference>
<evidence type="ECO:0000256" key="5">
    <source>
        <dbReference type="ARBA" id="ARBA00022679"/>
    </source>
</evidence>
<keyword evidence="16" id="KW-1185">Reference proteome</keyword>
<gene>
    <name evidence="14" type="ORF">CAPTEDRAFT_75607</name>
</gene>
<evidence type="ECO:0000256" key="4">
    <source>
        <dbReference type="ARBA" id="ARBA00022676"/>
    </source>
</evidence>
<dbReference type="AlphaFoldDB" id="R7V0G4"/>
<dbReference type="InterPro" id="IPR038577">
    <property type="entry name" value="GT10-like_C_sf"/>
</dbReference>
<accession>R7V0G4</accession>
<keyword evidence="10" id="KW-0472">Membrane</keyword>
<evidence type="ECO:0000256" key="7">
    <source>
        <dbReference type="ARBA" id="ARBA00022968"/>
    </source>
</evidence>
<dbReference type="Pfam" id="PF00852">
    <property type="entry name" value="Glyco_transf_10"/>
    <property type="match status" value="1"/>
</dbReference>
<dbReference type="SUPFAM" id="SSF53756">
    <property type="entry name" value="UDP-Glycosyltransferase/glycogen phosphorylase"/>
    <property type="match status" value="1"/>
</dbReference>
<dbReference type="GO" id="GO:0008417">
    <property type="term" value="F:fucosyltransferase activity"/>
    <property type="evidence" value="ECO:0007669"/>
    <property type="project" value="InterPro"/>
</dbReference>
<comment type="similarity">
    <text evidence="3 12">Belongs to the glycosyltransferase 10 family.</text>
</comment>
<feature type="non-terminal residue" evidence="14">
    <location>
        <position position="1"/>
    </location>
</feature>
<comment type="subcellular location">
    <subcellularLocation>
        <location evidence="1">Golgi apparatus membrane</location>
        <topology evidence="1">Single-pass type II membrane protein</topology>
    </subcellularLocation>
    <subcellularLocation>
        <location evidence="12">Golgi apparatus</location>
        <location evidence="12">Golgi stack membrane</location>
        <topology evidence="12">Single-pass type II membrane protein</topology>
    </subcellularLocation>
</comment>
<feature type="domain" description="Fucosyltransferase C-terminal" evidence="13">
    <location>
        <begin position="70"/>
        <end position="235"/>
    </location>
</feature>
<keyword evidence="11" id="KW-0325">Glycoprotein</keyword>
<evidence type="ECO:0000256" key="6">
    <source>
        <dbReference type="ARBA" id="ARBA00022692"/>
    </source>
</evidence>
<dbReference type="InterPro" id="IPR001503">
    <property type="entry name" value="Glyco_trans_10"/>
</dbReference>
<dbReference type="Gene3D" id="3.40.50.11660">
    <property type="entry name" value="Glycosyl transferase family 10, C-terminal domain"/>
    <property type="match status" value="1"/>
</dbReference>
<evidence type="ECO:0000256" key="9">
    <source>
        <dbReference type="ARBA" id="ARBA00023034"/>
    </source>
</evidence>
<dbReference type="InterPro" id="IPR055270">
    <property type="entry name" value="Glyco_tran_10_C"/>
</dbReference>
<reference evidence="15" key="3">
    <citation type="submission" date="2015-06" db="UniProtKB">
        <authorList>
            <consortium name="EnsemblMetazoa"/>
        </authorList>
    </citation>
    <scope>IDENTIFICATION</scope>
</reference>
<keyword evidence="7" id="KW-0735">Signal-anchor</keyword>
<dbReference type="UniPathway" id="UPA00378"/>
<evidence type="ECO:0000256" key="1">
    <source>
        <dbReference type="ARBA" id="ARBA00004323"/>
    </source>
</evidence>
<protein>
    <recommendedName>
        <fullName evidence="12">Fucosyltransferase</fullName>
        <ecNumber evidence="12">2.4.1.-</ecNumber>
    </recommendedName>
</protein>
<dbReference type="EnsemblMetazoa" id="CapteT75607">
    <property type="protein sequence ID" value="CapteP75607"/>
    <property type="gene ID" value="CapteG75607"/>
</dbReference>
<dbReference type="GO" id="GO:0032580">
    <property type="term" value="C:Golgi cisterna membrane"/>
    <property type="evidence" value="ECO:0007669"/>
    <property type="project" value="UniProtKB-SubCell"/>
</dbReference>
<dbReference type="GO" id="GO:0000139">
    <property type="term" value="C:Golgi membrane"/>
    <property type="evidence" value="ECO:0007669"/>
    <property type="project" value="UniProtKB-SubCell"/>
</dbReference>
<evidence type="ECO:0000313" key="15">
    <source>
        <dbReference type="EnsemblMetazoa" id="CapteP75607"/>
    </source>
</evidence>
<evidence type="ECO:0000256" key="12">
    <source>
        <dbReference type="RuleBase" id="RU003832"/>
    </source>
</evidence>
<dbReference type="OrthoDB" id="8057859at2759"/>
<feature type="non-terminal residue" evidence="14">
    <location>
        <position position="236"/>
    </location>
</feature>